<gene>
    <name evidence="8" type="primary">LOC115633953</name>
</gene>
<dbReference type="InterPro" id="IPR046341">
    <property type="entry name" value="SET_dom_sf"/>
</dbReference>
<dbReference type="GO" id="GO:0008757">
    <property type="term" value="F:S-adenosylmethionine-dependent methyltransferase activity"/>
    <property type="evidence" value="ECO:0007669"/>
    <property type="project" value="UniProtKB-ARBA"/>
</dbReference>
<dbReference type="PROSITE" id="PS01360">
    <property type="entry name" value="ZF_MYND_1"/>
    <property type="match status" value="1"/>
</dbReference>
<evidence type="ECO:0000256" key="2">
    <source>
        <dbReference type="ARBA" id="ARBA00022771"/>
    </source>
</evidence>
<dbReference type="GO" id="GO:0008170">
    <property type="term" value="F:N-methyltransferase activity"/>
    <property type="evidence" value="ECO:0007669"/>
    <property type="project" value="UniProtKB-ARBA"/>
</dbReference>
<dbReference type="GO" id="GO:0008276">
    <property type="term" value="F:protein methyltransferase activity"/>
    <property type="evidence" value="ECO:0007669"/>
    <property type="project" value="UniProtKB-ARBA"/>
</dbReference>
<keyword evidence="1" id="KW-0479">Metal-binding</keyword>
<evidence type="ECO:0000256" key="1">
    <source>
        <dbReference type="ARBA" id="ARBA00022723"/>
    </source>
</evidence>
<evidence type="ECO:0000259" key="5">
    <source>
        <dbReference type="PROSITE" id="PS50280"/>
    </source>
</evidence>
<feature type="domain" description="MYND-type" evidence="6">
    <location>
        <begin position="9"/>
        <end position="46"/>
    </location>
</feature>
<dbReference type="Pfam" id="PF00856">
    <property type="entry name" value="SET"/>
    <property type="match status" value="1"/>
</dbReference>
<dbReference type="InterPro" id="IPR053010">
    <property type="entry name" value="SET_SmydA-8"/>
</dbReference>
<protein>
    <submittedName>
        <fullName evidence="8">SET domain-containing protein SmydA-8</fullName>
    </submittedName>
</protein>
<evidence type="ECO:0000259" key="6">
    <source>
        <dbReference type="PROSITE" id="PS50865"/>
    </source>
</evidence>
<dbReference type="RefSeq" id="XP_030387333.1">
    <property type="nucleotide sequence ID" value="XM_030531473.1"/>
</dbReference>
<dbReference type="Pfam" id="PF01753">
    <property type="entry name" value="zf-MYND"/>
    <property type="match status" value="1"/>
</dbReference>
<feature type="domain" description="SET" evidence="5">
    <location>
        <begin position="44"/>
        <end position="292"/>
    </location>
</feature>
<dbReference type="GeneID" id="115633953"/>
<evidence type="ECO:0000313" key="8">
    <source>
        <dbReference type="RefSeq" id="XP_030387333.1"/>
    </source>
</evidence>
<dbReference type="CDD" id="cd20071">
    <property type="entry name" value="SET_SMYD"/>
    <property type="match status" value="1"/>
</dbReference>
<dbReference type="PANTHER" id="PTHR46455:SF1">
    <property type="entry name" value="SET AND MYND DOMAIN CONTAINING, ARTHROPOD-SPECIFIC, MEMBER 2"/>
    <property type="match status" value="1"/>
</dbReference>
<keyword evidence="2 4" id="KW-0863">Zinc-finger</keyword>
<dbReference type="InterPro" id="IPR001214">
    <property type="entry name" value="SET_dom"/>
</dbReference>
<proteinExistence type="predicted"/>
<reference evidence="8" key="1">
    <citation type="submission" date="2025-08" db="UniProtKB">
        <authorList>
            <consortium name="RefSeq"/>
        </authorList>
    </citation>
    <scope>IDENTIFICATION</scope>
    <source>
        <strain evidence="8">11010-0011.00</strain>
        <tissue evidence="8">Whole body</tissue>
    </source>
</reference>
<evidence type="ECO:0000256" key="4">
    <source>
        <dbReference type="PROSITE-ProRule" id="PRU00134"/>
    </source>
</evidence>
<dbReference type="PANTHER" id="PTHR46455">
    <property type="entry name" value="SET AND MYND DOMAIN CONTAINING, ARTHROPOD-SPECIFIC, MEMBER 4, ISOFORM A"/>
    <property type="match status" value="1"/>
</dbReference>
<dbReference type="CTD" id="40075"/>
<dbReference type="Gene3D" id="6.10.140.2220">
    <property type="match status" value="2"/>
</dbReference>
<dbReference type="Gene3D" id="1.10.220.160">
    <property type="match status" value="1"/>
</dbReference>
<dbReference type="Gene3D" id="2.170.270.10">
    <property type="entry name" value="SET domain"/>
    <property type="match status" value="1"/>
</dbReference>
<dbReference type="OrthoDB" id="265717at2759"/>
<evidence type="ECO:0000256" key="3">
    <source>
        <dbReference type="ARBA" id="ARBA00022833"/>
    </source>
</evidence>
<dbReference type="GO" id="GO:0008270">
    <property type="term" value="F:zinc ion binding"/>
    <property type="evidence" value="ECO:0007669"/>
    <property type="project" value="UniProtKB-KW"/>
</dbReference>
<dbReference type="AlphaFoldDB" id="A0A6J2UIK8"/>
<dbReference type="PROSITE" id="PS50865">
    <property type="entry name" value="ZF_MYND_2"/>
    <property type="match status" value="1"/>
</dbReference>
<keyword evidence="3" id="KW-0862">Zinc</keyword>
<dbReference type="Proteomes" id="UP000504634">
    <property type="component" value="Unplaced"/>
</dbReference>
<dbReference type="SUPFAM" id="SSF144232">
    <property type="entry name" value="HIT/MYND zinc finger-like"/>
    <property type="match status" value="1"/>
</dbReference>
<dbReference type="SMART" id="SM00317">
    <property type="entry name" value="SET"/>
    <property type="match status" value="1"/>
</dbReference>
<keyword evidence="7" id="KW-1185">Reference proteome</keyword>
<dbReference type="SUPFAM" id="SSF82199">
    <property type="entry name" value="SET domain"/>
    <property type="match status" value="1"/>
</dbReference>
<evidence type="ECO:0000313" key="7">
    <source>
        <dbReference type="Proteomes" id="UP000504634"/>
    </source>
</evidence>
<sequence>MTTLPPTSCAVCKVRASQLCAGCRSVVYCSREHQKEDWKRGHKQQCKCYEIASNELLGRHLRATRDLQAGEQILREAPLVIGPKVASAPLCLGCHRHLLPPESPHRNYYKCRHCSWPLCGSKCEGAPAHVEECKLMTASNFQSKINYSAGEEEKKESAYCVIMLLRCMQLKHSNPSAYARLCALEDHLQERLNTPLYQVLRANLITFIKTVLGLREWSELQILRIAAILDTNTFEVRQPEQRRKIRALFPEAAMISHDCVPNMRHRFDDEMNIVFLAKRKIAKGEILSISYTQPLRSTIQRRLHLRQAKCFDCSCDRCSDATELGSFVGAHLCGKCKVGKVISLNPLNNASPWKCQLCNLRKTAKEVLSRDAQLQQELESMDKTTPLALEDFIHRHRVELHETNTHVLQAKYALTQLYGNATGFLMEELSEADLERKVELCQELLQLSDLFDGGWSIFRGNLLLDLEEALVSQASRMENADACQEKLQQAAAILDEISNIMKHEREMQQIITERQQILNNAVERFK</sequence>
<dbReference type="InterPro" id="IPR002893">
    <property type="entry name" value="Znf_MYND"/>
</dbReference>
<dbReference type="PROSITE" id="PS50280">
    <property type="entry name" value="SET"/>
    <property type="match status" value="1"/>
</dbReference>
<organism evidence="7 8">
    <name type="scientific">Drosophila lebanonensis</name>
    <name type="common">Fruit fly</name>
    <name type="synonym">Scaptodrosophila lebanonensis</name>
    <dbReference type="NCBI Taxonomy" id="7225"/>
    <lineage>
        <taxon>Eukaryota</taxon>
        <taxon>Metazoa</taxon>
        <taxon>Ecdysozoa</taxon>
        <taxon>Arthropoda</taxon>
        <taxon>Hexapoda</taxon>
        <taxon>Insecta</taxon>
        <taxon>Pterygota</taxon>
        <taxon>Neoptera</taxon>
        <taxon>Endopterygota</taxon>
        <taxon>Diptera</taxon>
        <taxon>Brachycera</taxon>
        <taxon>Muscomorpha</taxon>
        <taxon>Ephydroidea</taxon>
        <taxon>Drosophilidae</taxon>
        <taxon>Scaptodrosophila</taxon>
    </lineage>
</organism>
<name>A0A6J2UIK8_DROLE</name>
<accession>A0A6J2UIK8</accession>